<proteinExistence type="predicted"/>
<evidence type="ECO:0000313" key="6">
    <source>
        <dbReference type="Proteomes" id="UP000799424"/>
    </source>
</evidence>
<evidence type="ECO:0000313" key="5">
    <source>
        <dbReference type="EMBL" id="KAF2824924.1"/>
    </source>
</evidence>
<evidence type="ECO:0000256" key="1">
    <source>
        <dbReference type="ARBA" id="ARBA00022737"/>
    </source>
</evidence>
<dbReference type="SMART" id="SM00248">
    <property type="entry name" value="ANK"/>
    <property type="match status" value="2"/>
</dbReference>
<keyword evidence="6" id="KW-1185">Reference proteome</keyword>
<dbReference type="Gene3D" id="1.25.40.20">
    <property type="entry name" value="Ankyrin repeat-containing domain"/>
    <property type="match status" value="1"/>
</dbReference>
<accession>A0A6A6ZWQ9</accession>
<keyword evidence="1" id="KW-0677">Repeat</keyword>
<name>A0A6A6ZWQ9_9PLEO</name>
<evidence type="ECO:0000256" key="2">
    <source>
        <dbReference type="ARBA" id="ARBA00023043"/>
    </source>
</evidence>
<dbReference type="AlphaFoldDB" id="A0A6A6ZWQ9"/>
<organism evidence="5 6">
    <name type="scientific">Ophiobolus disseminans</name>
    <dbReference type="NCBI Taxonomy" id="1469910"/>
    <lineage>
        <taxon>Eukaryota</taxon>
        <taxon>Fungi</taxon>
        <taxon>Dikarya</taxon>
        <taxon>Ascomycota</taxon>
        <taxon>Pezizomycotina</taxon>
        <taxon>Dothideomycetes</taxon>
        <taxon>Pleosporomycetidae</taxon>
        <taxon>Pleosporales</taxon>
        <taxon>Pleosporineae</taxon>
        <taxon>Phaeosphaeriaceae</taxon>
        <taxon>Ophiobolus</taxon>
    </lineage>
</organism>
<dbReference type="InterPro" id="IPR002110">
    <property type="entry name" value="Ankyrin_rpt"/>
</dbReference>
<protein>
    <submittedName>
        <fullName evidence="5">Ankyrin</fullName>
    </submittedName>
</protein>
<dbReference type="Pfam" id="PF12796">
    <property type="entry name" value="Ank_2"/>
    <property type="match status" value="1"/>
</dbReference>
<dbReference type="Proteomes" id="UP000799424">
    <property type="component" value="Unassembled WGS sequence"/>
</dbReference>
<feature type="compositionally biased region" description="Polar residues" evidence="4">
    <location>
        <begin position="20"/>
        <end position="30"/>
    </location>
</feature>
<keyword evidence="2 3" id="KW-0040">ANK repeat</keyword>
<sequence length="168" mass="17697">MPSFDQVYGQPAASAASAAQNPPTSNTPDASSLPPEALDLAARLFDLARTGATITLQPYLIAKLPPNLTNSSGDTLLMLASYHGHAETAQMLLDSGADANVLNGRGQSPIAGAIFKGYDDVVKVLFEGGADIRLGRPNAVECARMFKREGCLKVFGVDDGRERDFSIS</sequence>
<evidence type="ECO:0000256" key="4">
    <source>
        <dbReference type="SAM" id="MobiDB-lite"/>
    </source>
</evidence>
<evidence type="ECO:0000256" key="3">
    <source>
        <dbReference type="PROSITE-ProRule" id="PRU00023"/>
    </source>
</evidence>
<reference evidence="5" key="1">
    <citation type="journal article" date="2020" name="Stud. Mycol.">
        <title>101 Dothideomycetes genomes: a test case for predicting lifestyles and emergence of pathogens.</title>
        <authorList>
            <person name="Haridas S."/>
            <person name="Albert R."/>
            <person name="Binder M."/>
            <person name="Bloem J."/>
            <person name="Labutti K."/>
            <person name="Salamov A."/>
            <person name="Andreopoulos B."/>
            <person name="Baker S."/>
            <person name="Barry K."/>
            <person name="Bills G."/>
            <person name="Bluhm B."/>
            <person name="Cannon C."/>
            <person name="Castanera R."/>
            <person name="Culley D."/>
            <person name="Daum C."/>
            <person name="Ezra D."/>
            <person name="Gonzalez J."/>
            <person name="Henrissat B."/>
            <person name="Kuo A."/>
            <person name="Liang C."/>
            <person name="Lipzen A."/>
            <person name="Lutzoni F."/>
            <person name="Magnuson J."/>
            <person name="Mondo S."/>
            <person name="Nolan M."/>
            <person name="Ohm R."/>
            <person name="Pangilinan J."/>
            <person name="Park H.-J."/>
            <person name="Ramirez L."/>
            <person name="Alfaro M."/>
            <person name="Sun H."/>
            <person name="Tritt A."/>
            <person name="Yoshinaga Y."/>
            <person name="Zwiers L.-H."/>
            <person name="Turgeon B."/>
            <person name="Goodwin S."/>
            <person name="Spatafora J."/>
            <person name="Crous P."/>
            <person name="Grigoriev I."/>
        </authorList>
    </citation>
    <scope>NUCLEOTIDE SEQUENCE</scope>
    <source>
        <strain evidence="5">CBS 113818</strain>
    </source>
</reference>
<dbReference type="PANTHER" id="PTHR24171">
    <property type="entry name" value="ANKYRIN REPEAT DOMAIN-CONTAINING PROTEIN 39-RELATED"/>
    <property type="match status" value="1"/>
</dbReference>
<dbReference type="PROSITE" id="PS50297">
    <property type="entry name" value="ANK_REP_REGION"/>
    <property type="match status" value="2"/>
</dbReference>
<dbReference type="InterPro" id="IPR036770">
    <property type="entry name" value="Ankyrin_rpt-contain_sf"/>
</dbReference>
<gene>
    <name evidence="5" type="ORF">CC86DRAFT_446978</name>
</gene>
<feature type="repeat" description="ANK" evidence="3">
    <location>
        <begin position="72"/>
        <end position="104"/>
    </location>
</feature>
<dbReference type="OrthoDB" id="366390at2759"/>
<dbReference type="PROSITE" id="PS50088">
    <property type="entry name" value="ANK_REPEAT"/>
    <property type="match status" value="2"/>
</dbReference>
<feature type="region of interest" description="Disordered" evidence="4">
    <location>
        <begin position="1"/>
        <end position="33"/>
    </location>
</feature>
<feature type="repeat" description="ANK" evidence="3">
    <location>
        <begin position="105"/>
        <end position="137"/>
    </location>
</feature>
<dbReference type="SUPFAM" id="SSF48403">
    <property type="entry name" value="Ankyrin repeat"/>
    <property type="match status" value="1"/>
</dbReference>
<dbReference type="EMBL" id="MU006229">
    <property type="protein sequence ID" value="KAF2824924.1"/>
    <property type="molecule type" value="Genomic_DNA"/>
</dbReference>